<feature type="transmembrane region" description="Helical" evidence="1">
    <location>
        <begin position="370"/>
        <end position="388"/>
    </location>
</feature>
<evidence type="ECO:0000259" key="2">
    <source>
        <dbReference type="Pfam" id="PF06580"/>
    </source>
</evidence>
<feature type="transmembrane region" description="Helical" evidence="1">
    <location>
        <begin position="117"/>
        <end position="138"/>
    </location>
</feature>
<dbReference type="GO" id="GO:0000155">
    <property type="term" value="F:phosphorelay sensor kinase activity"/>
    <property type="evidence" value="ECO:0007669"/>
    <property type="project" value="InterPro"/>
</dbReference>
<dbReference type="PANTHER" id="PTHR34220:SF7">
    <property type="entry name" value="SENSOR HISTIDINE KINASE YPDA"/>
    <property type="match status" value="1"/>
</dbReference>
<dbReference type="AlphaFoldDB" id="A0A2T0M9X3"/>
<gene>
    <name evidence="4" type="ORF">CLV81_2711</name>
</gene>
<dbReference type="Pfam" id="PF13239">
    <property type="entry name" value="2TM"/>
    <property type="match status" value="1"/>
</dbReference>
<feature type="transmembrane region" description="Helical" evidence="1">
    <location>
        <begin position="73"/>
        <end position="97"/>
    </location>
</feature>
<feature type="domain" description="Signal transduction histidine kinase internal region" evidence="2">
    <location>
        <begin position="158"/>
        <end position="236"/>
    </location>
</feature>
<dbReference type="PANTHER" id="PTHR34220">
    <property type="entry name" value="SENSOR HISTIDINE KINASE YPDA"/>
    <property type="match status" value="1"/>
</dbReference>
<evidence type="ECO:0000313" key="5">
    <source>
        <dbReference type="Proteomes" id="UP000237640"/>
    </source>
</evidence>
<evidence type="ECO:0000259" key="3">
    <source>
        <dbReference type="Pfam" id="PF13239"/>
    </source>
</evidence>
<evidence type="ECO:0000256" key="1">
    <source>
        <dbReference type="SAM" id="Phobius"/>
    </source>
</evidence>
<name>A0A2T0M9X3_9FLAO</name>
<keyword evidence="4" id="KW-0808">Transferase</keyword>
<accession>A0A2T0M9X3</accession>
<organism evidence="4 5">
    <name type="scientific">Flagellimonas meridianipacifica</name>
    <dbReference type="NCBI Taxonomy" id="1080225"/>
    <lineage>
        <taxon>Bacteria</taxon>
        <taxon>Pseudomonadati</taxon>
        <taxon>Bacteroidota</taxon>
        <taxon>Flavobacteriia</taxon>
        <taxon>Flavobacteriales</taxon>
        <taxon>Flavobacteriaceae</taxon>
        <taxon>Flagellimonas</taxon>
    </lineage>
</organism>
<feature type="transmembrane region" description="Helical" evidence="1">
    <location>
        <begin position="7"/>
        <end position="26"/>
    </location>
</feature>
<comment type="caution">
    <text evidence="4">The sequence shown here is derived from an EMBL/GenBank/DDBJ whole genome shotgun (WGS) entry which is preliminary data.</text>
</comment>
<keyword evidence="4" id="KW-0418">Kinase</keyword>
<dbReference type="InterPro" id="IPR025698">
    <property type="entry name" value="2TM_dom"/>
</dbReference>
<reference evidence="4 5" key="1">
    <citation type="submission" date="2018-03" db="EMBL/GenBank/DDBJ databases">
        <title>Genomic Encyclopedia of Archaeal and Bacterial Type Strains, Phase II (KMG-II): from individual species to whole genera.</title>
        <authorList>
            <person name="Goeker M."/>
        </authorList>
    </citation>
    <scope>NUCLEOTIDE SEQUENCE [LARGE SCALE GENOMIC DNA]</scope>
    <source>
        <strain evidence="4 5">DSM 25027</strain>
    </source>
</reference>
<dbReference type="Pfam" id="PF06580">
    <property type="entry name" value="His_kinase"/>
    <property type="match status" value="1"/>
</dbReference>
<dbReference type="GO" id="GO:0016020">
    <property type="term" value="C:membrane"/>
    <property type="evidence" value="ECO:0007669"/>
    <property type="project" value="InterPro"/>
</dbReference>
<sequence>MKKFLKVLRFSLIITLIVAFLVIFVFGDGDYSFDSILRDTIISFIFSFGLTVVNSYYYDGLDIRYNWEKTPKMRLLVGALGSFVLTIITYGILRYLIQLYFTGISFITFLKEESFDTYIFPLVITIIASLSIHVFYFYRALQKQEVKKQQIIAGTASARFDALKNQLDPHFLFNSLNVLTSLIDEDPRQAQKFTTSLSKVYRYVLEQKNKDLVTVNEELDFARTYVSLLKMRFEDSIVFDIPEKASNPDAKIVPLSLQLLLENAVKHNVVTSSKPLHIKVFEKGGELLVSNNLQEKQVVKKSSGVGLQNIQQRYAILTDKGVGINKTHSDFAVSLPMLTQQISVVMPKQEEFIEEKRYLKAKERVETLKGFYGNLISYIFVIPFLWWLNFRTTTFLWAIFPTVGWGFGVIAHGMEAYGYNPLWGKRWEEKKIRELMEKDDF</sequence>
<feature type="transmembrane region" description="Helical" evidence="1">
    <location>
        <begin position="41"/>
        <end position="61"/>
    </location>
</feature>
<keyword evidence="1" id="KW-1133">Transmembrane helix</keyword>
<dbReference type="OrthoDB" id="9809908at2"/>
<dbReference type="InterPro" id="IPR010559">
    <property type="entry name" value="Sig_transdc_His_kin_internal"/>
</dbReference>
<keyword evidence="1" id="KW-0812">Transmembrane</keyword>
<dbReference type="InterPro" id="IPR050640">
    <property type="entry name" value="Bact_2-comp_sensor_kinase"/>
</dbReference>
<dbReference type="EMBL" id="PVYX01000002">
    <property type="protein sequence ID" value="PRX54311.1"/>
    <property type="molecule type" value="Genomic_DNA"/>
</dbReference>
<dbReference type="RefSeq" id="WP_106145599.1">
    <property type="nucleotide sequence ID" value="NZ_PVYX01000002.1"/>
</dbReference>
<keyword evidence="5" id="KW-1185">Reference proteome</keyword>
<proteinExistence type="predicted"/>
<feature type="transmembrane region" description="Helical" evidence="1">
    <location>
        <begin position="394"/>
        <end position="417"/>
    </location>
</feature>
<dbReference type="Proteomes" id="UP000237640">
    <property type="component" value="Unassembled WGS sequence"/>
</dbReference>
<protein>
    <submittedName>
        <fullName evidence="4">Histidine kinase</fullName>
    </submittedName>
</protein>
<feature type="domain" description="2TM" evidence="3">
    <location>
        <begin position="360"/>
        <end position="437"/>
    </location>
</feature>
<keyword evidence="1" id="KW-0472">Membrane</keyword>
<evidence type="ECO:0000313" key="4">
    <source>
        <dbReference type="EMBL" id="PRX54311.1"/>
    </source>
</evidence>